<sequence length="64" mass="7427">MRLTEFWARMDQHLGPAYARTWAETQVVRDLDGRTVVEALADGEHAKTVWRAVWAHLQLPPSER</sequence>
<protein>
    <submittedName>
        <fullName evidence="1">DUF3046 domain-containing protein</fullName>
    </submittedName>
</protein>
<dbReference type="InterPro" id="IPR021408">
    <property type="entry name" value="DUF3046"/>
</dbReference>
<evidence type="ECO:0000313" key="1">
    <source>
        <dbReference type="EMBL" id="TCC49987.1"/>
    </source>
</evidence>
<dbReference type="OrthoDB" id="3215033at2"/>
<dbReference type="Pfam" id="PF11248">
    <property type="entry name" value="DUF3046"/>
    <property type="match status" value="1"/>
</dbReference>
<gene>
    <name evidence="1" type="ORF">E0H75_16960</name>
</gene>
<name>A0A4R0JTW0_9ACTN</name>
<accession>A0A4R0JTW0</accession>
<organism evidence="1 2">
    <name type="scientific">Kribbella capetownensis</name>
    <dbReference type="NCBI Taxonomy" id="1572659"/>
    <lineage>
        <taxon>Bacteria</taxon>
        <taxon>Bacillati</taxon>
        <taxon>Actinomycetota</taxon>
        <taxon>Actinomycetes</taxon>
        <taxon>Propionibacteriales</taxon>
        <taxon>Kribbellaceae</taxon>
        <taxon>Kribbella</taxon>
    </lineage>
</organism>
<dbReference type="RefSeq" id="WP_131514503.1">
    <property type="nucleotide sequence ID" value="NZ_SJKD01000003.1"/>
</dbReference>
<dbReference type="Proteomes" id="UP000293342">
    <property type="component" value="Unassembled WGS sequence"/>
</dbReference>
<comment type="caution">
    <text evidence="1">The sequence shown here is derived from an EMBL/GenBank/DDBJ whole genome shotgun (WGS) entry which is preliminary data.</text>
</comment>
<proteinExistence type="predicted"/>
<keyword evidence="2" id="KW-1185">Reference proteome</keyword>
<dbReference type="AlphaFoldDB" id="A0A4R0JTW0"/>
<dbReference type="EMBL" id="SJKD01000003">
    <property type="protein sequence ID" value="TCC49987.1"/>
    <property type="molecule type" value="Genomic_DNA"/>
</dbReference>
<reference evidence="1 2" key="1">
    <citation type="submission" date="2019-02" db="EMBL/GenBank/DDBJ databases">
        <title>Kribbella capetownensis sp. nov. and Kribbella speibonae sp. nov., isolated from soil.</title>
        <authorList>
            <person name="Curtis S.M."/>
            <person name="Norton I."/>
            <person name="Everest G.J."/>
            <person name="Meyers P.R."/>
        </authorList>
    </citation>
    <scope>NUCLEOTIDE SEQUENCE [LARGE SCALE GENOMIC DNA]</scope>
    <source>
        <strain evidence="1 2">YM53</strain>
    </source>
</reference>
<evidence type="ECO:0000313" key="2">
    <source>
        <dbReference type="Proteomes" id="UP000293342"/>
    </source>
</evidence>